<dbReference type="Proteomes" id="UP000269573">
    <property type="component" value="Unassembled WGS sequence"/>
</dbReference>
<dbReference type="PANTHER" id="PTHR22550">
    <property type="entry name" value="SPORE GERMINATION PROTEIN"/>
    <property type="match status" value="1"/>
</dbReference>
<dbReference type="GO" id="GO:0009847">
    <property type="term" value="P:spore germination"/>
    <property type="evidence" value="ECO:0007669"/>
    <property type="project" value="InterPro"/>
</dbReference>
<evidence type="ECO:0000256" key="1">
    <source>
        <dbReference type="ARBA" id="ARBA00005278"/>
    </source>
</evidence>
<proteinExistence type="inferred from homology"/>
<keyword evidence="4" id="KW-1133">Transmembrane helix</keyword>
<evidence type="ECO:0000256" key="3">
    <source>
        <dbReference type="SAM" id="MobiDB-lite"/>
    </source>
</evidence>
<feature type="region of interest" description="Disordered" evidence="3">
    <location>
        <begin position="1"/>
        <end position="21"/>
    </location>
</feature>
<gene>
    <name evidence="5" type="ORF">EDM59_10895</name>
</gene>
<evidence type="ECO:0000256" key="2">
    <source>
        <dbReference type="ARBA" id="ARBA00023136"/>
    </source>
</evidence>
<dbReference type="RefSeq" id="WP_122923623.1">
    <property type="nucleotide sequence ID" value="NZ_RHHU01000005.1"/>
</dbReference>
<feature type="transmembrane region" description="Helical" evidence="4">
    <location>
        <begin position="431"/>
        <end position="457"/>
    </location>
</feature>
<dbReference type="EMBL" id="RHHU01000005">
    <property type="protein sequence ID" value="RNB86667.1"/>
    <property type="molecule type" value="Genomic_DNA"/>
</dbReference>
<dbReference type="Pfam" id="PF03323">
    <property type="entry name" value="GerA"/>
    <property type="match status" value="1"/>
</dbReference>
<accession>A0A3M8DHN5</accession>
<organism evidence="5 6">
    <name type="scientific">Brevibacillus nitrificans</name>
    <dbReference type="NCBI Taxonomy" id="651560"/>
    <lineage>
        <taxon>Bacteria</taxon>
        <taxon>Bacillati</taxon>
        <taxon>Bacillota</taxon>
        <taxon>Bacilli</taxon>
        <taxon>Bacillales</taxon>
        <taxon>Paenibacillaceae</taxon>
        <taxon>Brevibacillus</taxon>
    </lineage>
</organism>
<feature type="transmembrane region" description="Helical" evidence="4">
    <location>
        <begin position="373"/>
        <end position="394"/>
    </location>
</feature>
<evidence type="ECO:0000313" key="6">
    <source>
        <dbReference type="Proteomes" id="UP000269573"/>
    </source>
</evidence>
<dbReference type="InterPro" id="IPR004995">
    <property type="entry name" value="Spore_Ger"/>
</dbReference>
<keyword evidence="6" id="KW-1185">Reference proteome</keyword>
<dbReference type="GO" id="GO:0016020">
    <property type="term" value="C:membrane"/>
    <property type="evidence" value="ECO:0007669"/>
    <property type="project" value="InterPro"/>
</dbReference>
<feature type="transmembrane region" description="Helical" evidence="4">
    <location>
        <begin position="348"/>
        <end position="366"/>
    </location>
</feature>
<feature type="transmembrane region" description="Helical" evidence="4">
    <location>
        <begin position="306"/>
        <end position="328"/>
    </location>
</feature>
<dbReference type="PANTHER" id="PTHR22550:SF5">
    <property type="entry name" value="LEUCINE ZIPPER PROTEIN 4"/>
    <property type="match status" value="1"/>
</dbReference>
<protein>
    <submittedName>
        <fullName evidence="5">Spore germination protein</fullName>
    </submittedName>
</protein>
<evidence type="ECO:0000313" key="5">
    <source>
        <dbReference type="EMBL" id="RNB86667.1"/>
    </source>
</evidence>
<sequence>MKNPRFQKVKGLSPAVSGQKDPTDIDELSLFAFKDLFDDCYDVVIEEDVLLPSAPDIRLHLLYASCLCDLDNISEYLMPQLTELFSTIPIQTAEDLEEHHLFFMTKLTSPTNIDLIVRQVFSGNLLLFFENLQAVYYIETGNAPKREPEEPNSDVSIRGPRDGFTEEVSTNLALIRKRLKTYQLKYVPYIIGTHTHTCVGLLYLKDQIDPLLLEEIKDKIDSLHSKGIISGLQAEEQLSSTPFTLLPEYQYTGRPDYVCAALLKGRFALLIDGSPSALVGPVNFSMLLNAAEDTNTSVFTVVFVRIIRMVSVVMALFLPGFWVALVTYHHDQLPYTLIATIIMSRQGVPLPAALEVLLMVLLFDLFKEAGLRLPLAIGQTLSVVGGLIVGQAAISAGLTSSGSLVIVALSVMATFTLTNQHVVGTISILRIIILLICSLLGMFGYMMALLGTVLYFVNKRSFGLYYLSPITPTYWSDLLRMLFRTPWRKVESRPQMLDDPARNEVQE</sequence>
<evidence type="ECO:0000256" key="4">
    <source>
        <dbReference type="SAM" id="Phobius"/>
    </source>
</evidence>
<dbReference type="AlphaFoldDB" id="A0A3M8DHN5"/>
<dbReference type="PIRSF" id="PIRSF005690">
    <property type="entry name" value="GerBA"/>
    <property type="match status" value="1"/>
</dbReference>
<comment type="caution">
    <text evidence="5">The sequence shown here is derived from an EMBL/GenBank/DDBJ whole genome shotgun (WGS) entry which is preliminary data.</text>
</comment>
<keyword evidence="2 4" id="KW-0472">Membrane</keyword>
<feature type="transmembrane region" description="Helical" evidence="4">
    <location>
        <begin position="400"/>
        <end position="419"/>
    </location>
</feature>
<dbReference type="InterPro" id="IPR050768">
    <property type="entry name" value="UPF0353/GerABKA_families"/>
</dbReference>
<keyword evidence="4" id="KW-0812">Transmembrane</keyword>
<comment type="similarity">
    <text evidence="1">Belongs to the GerABKA family.</text>
</comment>
<name>A0A3M8DHN5_9BACL</name>
<reference evidence="5 6" key="1">
    <citation type="submission" date="2018-10" db="EMBL/GenBank/DDBJ databases">
        <title>Phylogenomics of Brevibacillus.</title>
        <authorList>
            <person name="Dunlap C."/>
        </authorList>
    </citation>
    <scope>NUCLEOTIDE SEQUENCE [LARGE SCALE GENOMIC DNA]</scope>
    <source>
        <strain evidence="5 6">JCM 15774</strain>
    </source>
</reference>